<accession>A0A5B0LQ25</accession>
<evidence type="ECO:0000256" key="1">
    <source>
        <dbReference type="SAM" id="MobiDB-lite"/>
    </source>
</evidence>
<sequence length="113" mass="13281">MLYSMQARFYTMQPCVTPQHLQQSRDWAIFSPNQRLAREFRGPAEPQLDPQSIAPHPRPRLKVQGNSRLGRDRPLTYSLFSSSHTPTPPTPQCLTRYFNNKLRLLHKNHRPFQ</sequence>
<comment type="caution">
    <text evidence="2">The sequence shown here is derived from an EMBL/GenBank/DDBJ whole genome shotgun (WGS) entry which is preliminary data.</text>
</comment>
<name>A0A5B0LQ25_PUCGR</name>
<feature type="region of interest" description="Disordered" evidence="1">
    <location>
        <begin position="39"/>
        <end position="93"/>
    </location>
</feature>
<dbReference type="AlphaFoldDB" id="A0A5B0LQ25"/>
<protein>
    <submittedName>
        <fullName evidence="2">Uncharacterized protein</fullName>
    </submittedName>
</protein>
<dbReference type="EMBL" id="VSWC01000196">
    <property type="protein sequence ID" value="KAA1066531.1"/>
    <property type="molecule type" value="Genomic_DNA"/>
</dbReference>
<evidence type="ECO:0000313" key="2">
    <source>
        <dbReference type="EMBL" id="KAA1066531.1"/>
    </source>
</evidence>
<keyword evidence="3" id="KW-1185">Reference proteome</keyword>
<gene>
    <name evidence="2" type="ORF">PGT21_033045</name>
</gene>
<proteinExistence type="predicted"/>
<dbReference type="Proteomes" id="UP000324748">
    <property type="component" value="Unassembled WGS sequence"/>
</dbReference>
<reference evidence="2 3" key="1">
    <citation type="submission" date="2019-05" db="EMBL/GenBank/DDBJ databases">
        <title>Emergence of the Ug99 lineage of the wheat stem rust pathogen through somatic hybridization.</title>
        <authorList>
            <person name="Li F."/>
            <person name="Upadhyaya N.M."/>
            <person name="Sperschneider J."/>
            <person name="Matny O."/>
            <person name="Nguyen-Phuc H."/>
            <person name="Mago R."/>
            <person name="Raley C."/>
            <person name="Miller M.E."/>
            <person name="Silverstein K.A.T."/>
            <person name="Henningsen E."/>
            <person name="Hirsch C.D."/>
            <person name="Visser B."/>
            <person name="Pretorius Z.A."/>
            <person name="Steffenson B.J."/>
            <person name="Schwessinger B."/>
            <person name="Dodds P.N."/>
            <person name="Figueroa M."/>
        </authorList>
    </citation>
    <scope>NUCLEOTIDE SEQUENCE [LARGE SCALE GENOMIC DNA]</scope>
    <source>
        <strain evidence="2">21-0</strain>
    </source>
</reference>
<organism evidence="2 3">
    <name type="scientific">Puccinia graminis f. sp. tritici</name>
    <dbReference type="NCBI Taxonomy" id="56615"/>
    <lineage>
        <taxon>Eukaryota</taxon>
        <taxon>Fungi</taxon>
        <taxon>Dikarya</taxon>
        <taxon>Basidiomycota</taxon>
        <taxon>Pucciniomycotina</taxon>
        <taxon>Pucciniomycetes</taxon>
        <taxon>Pucciniales</taxon>
        <taxon>Pucciniaceae</taxon>
        <taxon>Puccinia</taxon>
    </lineage>
</organism>
<evidence type="ECO:0000313" key="3">
    <source>
        <dbReference type="Proteomes" id="UP000324748"/>
    </source>
</evidence>